<proteinExistence type="predicted"/>
<evidence type="ECO:0000313" key="1">
    <source>
        <dbReference type="EMBL" id="CAB97282.2"/>
    </source>
</evidence>
<accession>Q9P3R8</accession>
<organism evidence="1">
    <name type="scientific">Neurospora crassa</name>
    <dbReference type="NCBI Taxonomy" id="5141"/>
    <lineage>
        <taxon>Eukaryota</taxon>
        <taxon>Fungi</taxon>
        <taxon>Dikarya</taxon>
        <taxon>Ascomycota</taxon>
        <taxon>Pezizomycotina</taxon>
        <taxon>Sordariomycetes</taxon>
        <taxon>Sordariomycetidae</taxon>
        <taxon>Sordariales</taxon>
        <taxon>Sordariaceae</taxon>
        <taxon>Neurospora</taxon>
    </lineage>
</organism>
<dbReference type="HOGENOM" id="CLU_2004508_0_0_1"/>
<protein>
    <submittedName>
        <fullName evidence="1">Uncharacterized protein B24P7.170</fullName>
    </submittedName>
</protein>
<dbReference type="AlphaFoldDB" id="Q9P3R8"/>
<name>Q9P3R8_NEUCS</name>
<reference evidence="1" key="1">
    <citation type="submission" date="2000-07" db="EMBL/GenBank/DDBJ databases">
        <authorList>
            <person name="Schulte U."/>
            <person name="Aign V."/>
            <person name="Hoheisel J."/>
            <person name="Brandt P."/>
            <person name="Fartmann B."/>
            <person name="Holland R."/>
            <person name="Nyakatura G."/>
            <person name="Mewes H.W."/>
            <person name="Mannhaupt G."/>
        </authorList>
    </citation>
    <scope>NUCLEOTIDE SEQUENCE</scope>
</reference>
<sequence>MHDNCVPLMLVSAGQPWHDCGIKDTRLALSDFEAVMPDEWKNRANRLGLTRQPLLPLRSPEIPVCRSPAPRNCAARQRTRAFWGHSTSSSQVFTIGDDFKYIATSKCLRTAPLFSKPCRTVCLDLSRLIETFSGYCRS</sequence>
<reference evidence="1" key="2">
    <citation type="submission" date="2001-11" db="EMBL/GenBank/DDBJ databases">
        <authorList>
            <person name="German Neurospora genome project"/>
        </authorList>
    </citation>
    <scope>NUCLEOTIDE SEQUENCE</scope>
</reference>
<gene>
    <name evidence="1" type="primary">B24P7.170</name>
</gene>
<dbReference type="EMBL" id="AL389890">
    <property type="protein sequence ID" value="CAB97282.2"/>
    <property type="molecule type" value="Genomic_DNA"/>
</dbReference>